<dbReference type="Proteomes" id="UP001165064">
    <property type="component" value="Unassembled WGS sequence"/>
</dbReference>
<keyword evidence="2" id="KW-1185">Reference proteome</keyword>
<accession>A0ACB5U8B0</accession>
<evidence type="ECO:0000313" key="2">
    <source>
        <dbReference type="Proteomes" id="UP001165064"/>
    </source>
</evidence>
<evidence type="ECO:0000313" key="1">
    <source>
        <dbReference type="EMBL" id="GMF03954.1"/>
    </source>
</evidence>
<name>A0ACB5U8B0_AMBMO</name>
<protein>
    <submittedName>
        <fullName evidence="1">Unnamed protein product</fullName>
    </submittedName>
</protein>
<proteinExistence type="predicted"/>
<reference evidence="1" key="1">
    <citation type="submission" date="2023-04" db="EMBL/GenBank/DDBJ databases">
        <title>Ambrosiozyma monospora NBRC 10751.</title>
        <authorList>
            <person name="Ichikawa N."/>
            <person name="Sato H."/>
            <person name="Tonouchi N."/>
        </authorList>
    </citation>
    <scope>NUCLEOTIDE SEQUENCE</scope>
    <source>
        <strain evidence="1">NBRC 10751</strain>
    </source>
</reference>
<comment type="caution">
    <text evidence="1">The sequence shown here is derived from an EMBL/GenBank/DDBJ whole genome shotgun (WGS) entry which is preliminary data.</text>
</comment>
<organism evidence="1 2">
    <name type="scientific">Ambrosiozyma monospora</name>
    <name type="common">Yeast</name>
    <name type="synonym">Endomycopsis monosporus</name>
    <dbReference type="NCBI Taxonomy" id="43982"/>
    <lineage>
        <taxon>Eukaryota</taxon>
        <taxon>Fungi</taxon>
        <taxon>Dikarya</taxon>
        <taxon>Ascomycota</taxon>
        <taxon>Saccharomycotina</taxon>
        <taxon>Pichiomycetes</taxon>
        <taxon>Pichiales</taxon>
        <taxon>Pichiaceae</taxon>
        <taxon>Ambrosiozyma</taxon>
    </lineage>
</organism>
<sequence length="214" mass="24416">MYDAYGNWFPGMKELMQNAMKTIMKANPAIYVLRERIRKGLQLYQAQPQEAFLSSSNYSELFNDDNKLFVDDVNVYRVVSHSTFEGNTAVKVLNGALFMLNPKTGQLFLKIIHSSVFQGQKRRTQLSKWKSAEEVAALVRSLPREEQPKQIIITRKGILDPLEVHMLDFPNISIRPTELHLPFGAALRIDKLLDIVNTAKEPAMINFVDACIEC</sequence>
<gene>
    <name evidence="1" type="ORF">Amon02_001196600</name>
</gene>
<dbReference type="EMBL" id="BSXS01013385">
    <property type="protein sequence ID" value="GMF03954.1"/>
    <property type="molecule type" value="Genomic_DNA"/>
</dbReference>